<protein>
    <submittedName>
        <fullName evidence="2">Uncharacterized protein</fullName>
    </submittedName>
</protein>
<dbReference type="EMBL" id="HBUF01001327">
    <property type="protein sequence ID" value="CAG6605916.1"/>
    <property type="molecule type" value="Transcribed_RNA"/>
</dbReference>
<feature type="compositionally biased region" description="Polar residues" evidence="1">
    <location>
        <begin position="84"/>
        <end position="97"/>
    </location>
</feature>
<reference evidence="2" key="1">
    <citation type="submission" date="2021-05" db="EMBL/GenBank/DDBJ databases">
        <authorList>
            <person name="Alioto T."/>
            <person name="Alioto T."/>
            <person name="Gomez Garrido J."/>
        </authorList>
    </citation>
    <scope>NUCLEOTIDE SEQUENCE</scope>
</reference>
<proteinExistence type="predicted"/>
<dbReference type="AlphaFoldDB" id="A0A8D8PL37"/>
<evidence type="ECO:0000313" key="2">
    <source>
        <dbReference type="EMBL" id="CAG6605916.1"/>
    </source>
</evidence>
<sequence length="176" mass="19045">MSDDSGCVSKARHRHGRSAQNGLEEAQIPRQVPSTGRRGQISRAVSRFRRGAPLSANGRTPGASQTEETRTKGSLELHAHDTQAQDSQPSGRSQNPADASRLHQYAATEGRLSLGDIQEEKMFHTQQPVLPTGCVQGTLPSEMQRSHPTGNLLGAGERRTPVPSAQVHNYHQGGDR</sequence>
<name>A0A8D8PL37_9HEMI</name>
<feature type="compositionally biased region" description="Polar residues" evidence="1">
    <location>
        <begin position="138"/>
        <end position="149"/>
    </location>
</feature>
<feature type="region of interest" description="Disordered" evidence="1">
    <location>
        <begin position="1"/>
        <end position="111"/>
    </location>
</feature>
<accession>A0A8D8PL37</accession>
<dbReference type="EMBL" id="HBUF01001330">
    <property type="protein sequence ID" value="CAG6605921.1"/>
    <property type="molecule type" value="Transcribed_RNA"/>
</dbReference>
<evidence type="ECO:0000256" key="1">
    <source>
        <dbReference type="SAM" id="MobiDB-lite"/>
    </source>
</evidence>
<feature type="compositionally biased region" description="Basic and acidic residues" evidence="1">
    <location>
        <begin position="67"/>
        <end position="83"/>
    </location>
</feature>
<organism evidence="2">
    <name type="scientific">Cacopsylla melanoneura</name>
    <dbReference type="NCBI Taxonomy" id="428564"/>
    <lineage>
        <taxon>Eukaryota</taxon>
        <taxon>Metazoa</taxon>
        <taxon>Ecdysozoa</taxon>
        <taxon>Arthropoda</taxon>
        <taxon>Hexapoda</taxon>
        <taxon>Insecta</taxon>
        <taxon>Pterygota</taxon>
        <taxon>Neoptera</taxon>
        <taxon>Paraneoptera</taxon>
        <taxon>Hemiptera</taxon>
        <taxon>Sternorrhyncha</taxon>
        <taxon>Psylloidea</taxon>
        <taxon>Psyllidae</taxon>
        <taxon>Psyllinae</taxon>
        <taxon>Cacopsylla</taxon>
    </lineage>
</organism>
<feature type="region of interest" description="Disordered" evidence="1">
    <location>
        <begin position="128"/>
        <end position="176"/>
    </location>
</feature>